<evidence type="ECO:0000256" key="22">
    <source>
        <dbReference type="ARBA" id="ARBA00069713"/>
    </source>
</evidence>
<dbReference type="PANTHER" id="PTHR11662">
    <property type="entry name" value="SOLUTE CARRIER FAMILY 17"/>
    <property type="match status" value="1"/>
</dbReference>
<dbReference type="GO" id="GO:0046942">
    <property type="term" value="P:carboxylic acid transport"/>
    <property type="evidence" value="ECO:0007669"/>
    <property type="project" value="UniProtKB-ARBA"/>
</dbReference>
<comment type="catalytic activity">
    <reaction evidence="17">
        <text>N-acetylneuraminate(in) + H(+)(in) = N-acetylneuraminate(out) + H(+)(out)</text>
        <dbReference type="Rhea" id="RHEA:28987"/>
        <dbReference type="ChEBI" id="CHEBI:15378"/>
        <dbReference type="ChEBI" id="CHEBI:35418"/>
    </reaction>
    <physiologicalReaction direction="right-to-left" evidence="17">
        <dbReference type="Rhea" id="RHEA:28989"/>
    </physiologicalReaction>
</comment>
<evidence type="ECO:0000256" key="17">
    <source>
        <dbReference type="ARBA" id="ARBA00050625"/>
    </source>
</evidence>
<keyword evidence="14" id="KW-0968">Cytoplasmic vesicle</keyword>
<dbReference type="CDD" id="cd17318">
    <property type="entry name" value="MFS_SLC17"/>
    <property type="match status" value="1"/>
</dbReference>
<dbReference type="RefSeq" id="XP_014261738.1">
    <property type="nucleotide sequence ID" value="XM_014406252.2"/>
</dbReference>
<keyword evidence="30" id="KW-1185">Reference proteome</keyword>
<dbReference type="GeneID" id="106673879"/>
<feature type="transmembrane region" description="Helical" evidence="27">
    <location>
        <begin position="210"/>
        <end position="231"/>
    </location>
</feature>
<dbReference type="InterPro" id="IPR005829">
    <property type="entry name" value="Sugar_transporter_CS"/>
</dbReference>
<feature type="transmembrane region" description="Helical" evidence="27">
    <location>
        <begin position="406"/>
        <end position="431"/>
    </location>
</feature>
<dbReference type="PANTHER" id="PTHR11662:SF415">
    <property type="entry name" value="AT30085P-RELATED"/>
    <property type="match status" value="1"/>
</dbReference>
<comment type="function">
    <text evidence="21">Receptor for CM101, a polysaccharide produced by group B Streptococcus with antipathoangiogenic properties.</text>
</comment>
<evidence type="ECO:0000256" key="9">
    <source>
        <dbReference type="ARBA" id="ARBA00022989"/>
    </source>
</evidence>
<keyword evidence="9 27" id="KW-1133">Transmembrane helix</keyword>
<evidence type="ECO:0000256" key="15">
    <source>
        <dbReference type="ARBA" id="ARBA00050101"/>
    </source>
</evidence>
<evidence type="ECO:0000256" key="25">
    <source>
        <dbReference type="ARBA" id="ARBA00081925"/>
    </source>
</evidence>
<evidence type="ECO:0000256" key="13">
    <source>
        <dbReference type="ARBA" id="ARBA00023228"/>
    </source>
</evidence>
<keyword evidence="7 27" id="KW-0812">Transmembrane</keyword>
<feature type="transmembrane region" description="Helical" evidence="27">
    <location>
        <begin position="92"/>
        <end position="112"/>
    </location>
</feature>
<feature type="transmembrane region" description="Helical" evidence="27">
    <location>
        <begin position="151"/>
        <end position="171"/>
    </location>
</feature>
<dbReference type="GO" id="GO:0016323">
    <property type="term" value="C:basolateral plasma membrane"/>
    <property type="evidence" value="ECO:0007669"/>
    <property type="project" value="UniProtKB-SubCell"/>
</dbReference>
<evidence type="ECO:0000256" key="11">
    <source>
        <dbReference type="ARBA" id="ARBA00023136"/>
    </source>
</evidence>
<evidence type="ECO:0000256" key="8">
    <source>
        <dbReference type="ARBA" id="ARBA00022847"/>
    </source>
</evidence>
<evidence type="ECO:0000256" key="12">
    <source>
        <dbReference type="ARBA" id="ARBA00023180"/>
    </source>
</evidence>
<comment type="subcellular location">
    <subcellularLocation>
        <location evidence="2">Basolateral cell membrane</location>
        <topology evidence="2">Multi-pass membrane protein</topology>
    </subcellularLocation>
    <subcellularLocation>
        <location evidence="3">Cytoplasmic vesicle</location>
        <location evidence="3">Secretory vesicle membrane</location>
        <topology evidence="3">Multi-pass membrane protein</topology>
    </subcellularLocation>
    <subcellularLocation>
        <location evidence="1">Cytoplasmic vesicle</location>
        <location evidence="1">Secretory vesicle</location>
        <location evidence="1">Synaptic vesicle membrane</location>
    </subcellularLocation>
    <subcellularLocation>
        <location evidence="4">Lysosome membrane</location>
    </subcellularLocation>
</comment>
<comment type="catalytic activity">
    <reaction evidence="18">
        <text>N-acetyl-L-aspartyl-L-glutamate(out) = N-acetyl-L-aspartyl-L-glutamate(in)</text>
        <dbReference type="Rhea" id="RHEA:72599"/>
        <dbReference type="ChEBI" id="CHEBI:76931"/>
    </reaction>
    <physiologicalReaction direction="left-to-right" evidence="18">
        <dbReference type="Rhea" id="RHEA:72600"/>
    </physiologicalReaction>
</comment>
<keyword evidence="5" id="KW-0813">Transport</keyword>
<evidence type="ECO:0000256" key="21">
    <source>
        <dbReference type="ARBA" id="ARBA00056891"/>
    </source>
</evidence>
<evidence type="ECO:0000313" key="29">
    <source>
        <dbReference type="EnsemblMetazoa" id="XP_014261738.1"/>
    </source>
</evidence>
<dbReference type="InterPro" id="IPR011701">
    <property type="entry name" value="MFS"/>
</dbReference>
<evidence type="ECO:0000256" key="19">
    <source>
        <dbReference type="ARBA" id="ARBA00051447"/>
    </source>
</evidence>
<evidence type="ECO:0000256" key="4">
    <source>
        <dbReference type="ARBA" id="ARBA00004656"/>
    </source>
</evidence>
<keyword evidence="13" id="KW-0458">Lysosome</keyword>
<comment type="catalytic activity">
    <reaction evidence="19">
        <text>L-glutamate(out) = L-glutamate(in)</text>
        <dbReference type="Rhea" id="RHEA:66336"/>
        <dbReference type="ChEBI" id="CHEBI:29985"/>
    </reaction>
    <physiologicalReaction direction="left-to-right" evidence="19">
        <dbReference type="Rhea" id="RHEA:66337"/>
    </physiologicalReaction>
</comment>
<dbReference type="GO" id="GO:0030672">
    <property type="term" value="C:synaptic vesicle membrane"/>
    <property type="evidence" value="ECO:0007669"/>
    <property type="project" value="UniProtKB-SubCell"/>
</dbReference>
<evidence type="ECO:0000256" key="2">
    <source>
        <dbReference type="ARBA" id="ARBA00004554"/>
    </source>
</evidence>
<evidence type="ECO:0000256" key="24">
    <source>
        <dbReference type="ARBA" id="ARBA00081195"/>
    </source>
</evidence>
<feature type="transmembrane region" description="Helical" evidence="27">
    <location>
        <begin position="119"/>
        <end position="139"/>
    </location>
</feature>
<feature type="domain" description="Major facilitator superfamily (MFS) profile" evidence="28">
    <location>
        <begin position="17"/>
        <end position="466"/>
    </location>
</feature>
<dbReference type="FunFam" id="1.20.1250.20:FF:000003">
    <property type="entry name" value="Solute carrier family 17 member 3"/>
    <property type="match status" value="1"/>
</dbReference>
<evidence type="ECO:0000256" key="7">
    <source>
        <dbReference type="ARBA" id="ARBA00022692"/>
    </source>
</evidence>
<dbReference type="InterPro" id="IPR050382">
    <property type="entry name" value="MFS_Na/Anion_cotransporter"/>
</dbReference>
<dbReference type="GO" id="GO:0005765">
    <property type="term" value="C:lysosomal membrane"/>
    <property type="evidence" value="ECO:0007669"/>
    <property type="project" value="UniProtKB-SubCell"/>
</dbReference>
<feature type="transmembrane region" description="Helical" evidence="27">
    <location>
        <begin position="20"/>
        <end position="43"/>
    </location>
</feature>
<proteinExistence type="predicted"/>
<evidence type="ECO:0000256" key="5">
    <source>
        <dbReference type="ARBA" id="ARBA00022448"/>
    </source>
</evidence>
<dbReference type="OMA" id="YFASVIH"/>
<evidence type="ECO:0000256" key="14">
    <source>
        <dbReference type="ARBA" id="ARBA00023329"/>
    </source>
</evidence>
<evidence type="ECO:0000256" key="27">
    <source>
        <dbReference type="SAM" id="Phobius"/>
    </source>
</evidence>
<name>A0A8I6SD97_CIMLE</name>
<dbReference type="Pfam" id="PF07690">
    <property type="entry name" value="MFS_1"/>
    <property type="match status" value="1"/>
</dbReference>
<evidence type="ECO:0000256" key="23">
    <source>
        <dbReference type="ARBA" id="ARBA00080244"/>
    </source>
</evidence>
<dbReference type="AlphaFoldDB" id="A0A8I6SD97"/>
<dbReference type="GO" id="GO:0015293">
    <property type="term" value="F:symporter activity"/>
    <property type="evidence" value="ECO:0007669"/>
    <property type="project" value="UniProtKB-KW"/>
</dbReference>
<feature type="transmembrane region" description="Helical" evidence="27">
    <location>
        <begin position="375"/>
        <end position="394"/>
    </location>
</feature>
<evidence type="ECO:0000313" key="30">
    <source>
        <dbReference type="Proteomes" id="UP000494040"/>
    </source>
</evidence>
<evidence type="ECO:0000256" key="6">
    <source>
        <dbReference type="ARBA" id="ARBA00022475"/>
    </source>
</evidence>
<keyword evidence="10" id="KW-0770">Synapse</keyword>
<evidence type="ECO:0000259" key="28">
    <source>
        <dbReference type="PROSITE" id="PS50850"/>
    </source>
</evidence>
<evidence type="ECO:0000256" key="1">
    <source>
        <dbReference type="ARBA" id="ARBA00004432"/>
    </source>
</evidence>
<evidence type="ECO:0000256" key="16">
    <source>
        <dbReference type="ARBA" id="ARBA00050554"/>
    </source>
</evidence>
<feature type="transmembrane region" description="Helical" evidence="27">
    <location>
        <begin position="350"/>
        <end position="369"/>
    </location>
</feature>
<keyword evidence="11 27" id="KW-0472">Membrane</keyword>
<dbReference type="GO" id="GO:0006820">
    <property type="term" value="P:monoatomic anion transport"/>
    <property type="evidence" value="ECO:0007669"/>
    <property type="project" value="TreeGrafter"/>
</dbReference>
<evidence type="ECO:0000256" key="10">
    <source>
        <dbReference type="ARBA" id="ARBA00023018"/>
    </source>
</evidence>
<feature type="compositionally biased region" description="Polar residues" evidence="26">
    <location>
        <begin position="493"/>
        <end position="504"/>
    </location>
</feature>
<feature type="transmembrane region" description="Helical" evidence="27">
    <location>
        <begin position="316"/>
        <end position="338"/>
    </location>
</feature>
<sequence length="504" mass="55598">MTYKTWKDAFQKACIPQRYILGIMGFLGIANAYTMRACLSITITQMVKKPSMDNFVTDEMTCPWPDEVPISMNSPALATSGNYDWDETTQGLILSAFYYGYLITHIPGGLLAERFGGKHTMGFGILSTAIFSLLTPFVADYGAIPMITLRFLMGLGEGTTFPALSTLLAQWAPPLERSKLGSLVFAGVQIGTVLSISLSGVIIEYTSWPYVFYIFGVVGVAWFVVWCLLCYNDPGSHPFISENEKEYLKMTIGRTERNKDLGGTPWKAILTSAPIWALVIGEIGHDFGLLMMVSDLPKYMSDVMHFKIGENGGLSALPYLVMWLASLFLGYFADLILSKNWMDITLLRKTLATLGAIGPAVGCIMASYAGCNKPAVVTLFTVGMGFMGFCYSSLRVNGLDISPNYAGTIMAIVNGMGSISGMVGPILVGYLTPNRTLTEWRQVFWVMVAMLVGTNFIYVFYGTAKTAKWNDPKSNKNSEEDKANKMEIDKDMSSQNQQYPYEKC</sequence>
<feature type="compositionally biased region" description="Basic and acidic residues" evidence="26">
    <location>
        <begin position="470"/>
        <end position="492"/>
    </location>
</feature>
<protein>
    <recommendedName>
        <fullName evidence="22">Sialin</fullName>
    </recommendedName>
    <alternativeName>
        <fullName evidence="25">H(+)/nitrate cotransporter</fullName>
    </alternativeName>
    <alternativeName>
        <fullName evidence="23">H(+)/sialic acid cotransporter</fullName>
    </alternativeName>
    <alternativeName>
        <fullName evidence="24">Vesicular excitatory amino acid transporter</fullName>
    </alternativeName>
</protein>
<comment type="catalytic activity">
    <reaction evidence="15">
        <text>2 nitrate(out) + H(+)(out) = 2 nitrate(in) + H(+)(in)</text>
        <dbReference type="Rhea" id="RHEA:71539"/>
        <dbReference type="ChEBI" id="CHEBI:15378"/>
        <dbReference type="ChEBI" id="CHEBI:17632"/>
    </reaction>
    <physiologicalReaction direction="left-to-right" evidence="15">
        <dbReference type="Rhea" id="RHEA:71540"/>
    </physiologicalReaction>
</comment>
<accession>A0A8I6SD97</accession>
<dbReference type="OrthoDB" id="2985014at2759"/>
<feature type="transmembrane region" description="Helical" evidence="27">
    <location>
        <begin position="443"/>
        <end position="461"/>
    </location>
</feature>
<evidence type="ECO:0000256" key="20">
    <source>
        <dbReference type="ARBA" id="ARBA00051612"/>
    </source>
</evidence>
<dbReference type="InterPro" id="IPR020846">
    <property type="entry name" value="MFS_dom"/>
</dbReference>
<evidence type="ECO:0000256" key="26">
    <source>
        <dbReference type="SAM" id="MobiDB-lite"/>
    </source>
</evidence>
<feature type="transmembrane region" description="Helical" evidence="27">
    <location>
        <begin position="183"/>
        <end position="204"/>
    </location>
</feature>
<keyword evidence="8" id="KW-0769">Symport</keyword>
<comment type="catalytic activity">
    <reaction evidence="20">
        <text>D-glucuronate(out) + H(+)(out) = D-glucuronate(in) + H(+)(in)</text>
        <dbReference type="Rhea" id="RHEA:72591"/>
        <dbReference type="ChEBI" id="CHEBI:15378"/>
        <dbReference type="ChEBI" id="CHEBI:58720"/>
    </reaction>
    <physiologicalReaction direction="left-to-right" evidence="20">
        <dbReference type="Rhea" id="RHEA:72592"/>
    </physiologicalReaction>
</comment>
<reference evidence="29" key="1">
    <citation type="submission" date="2022-01" db="UniProtKB">
        <authorList>
            <consortium name="EnsemblMetazoa"/>
        </authorList>
    </citation>
    <scope>IDENTIFICATION</scope>
</reference>
<dbReference type="FunFam" id="1.20.1250.20:FF:000067">
    <property type="entry name" value="sialin isoform X2"/>
    <property type="match status" value="1"/>
</dbReference>
<feature type="region of interest" description="Disordered" evidence="26">
    <location>
        <begin position="470"/>
        <end position="504"/>
    </location>
</feature>
<evidence type="ECO:0000256" key="18">
    <source>
        <dbReference type="ARBA" id="ARBA00051403"/>
    </source>
</evidence>
<evidence type="ECO:0000256" key="3">
    <source>
        <dbReference type="ARBA" id="ARBA00004638"/>
    </source>
</evidence>
<dbReference type="PROSITE" id="PS00217">
    <property type="entry name" value="SUGAR_TRANSPORT_2"/>
    <property type="match status" value="1"/>
</dbReference>
<dbReference type="Gene3D" id="1.20.1250.20">
    <property type="entry name" value="MFS general substrate transporter like domains"/>
    <property type="match status" value="2"/>
</dbReference>
<dbReference type="PROSITE" id="PS50850">
    <property type="entry name" value="MFS"/>
    <property type="match status" value="1"/>
</dbReference>
<keyword evidence="6" id="KW-1003">Cell membrane</keyword>
<keyword evidence="12" id="KW-0325">Glycoprotein</keyword>
<comment type="catalytic activity">
    <reaction evidence="16">
        <text>L-aspartate(out) = L-aspartate(in)</text>
        <dbReference type="Rhea" id="RHEA:66332"/>
        <dbReference type="ChEBI" id="CHEBI:29991"/>
    </reaction>
    <physiologicalReaction direction="left-to-right" evidence="16">
        <dbReference type="Rhea" id="RHEA:66333"/>
    </physiologicalReaction>
</comment>
<dbReference type="InterPro" id="IPR036259">
    <property type="entry name" value="MFS_trans_sf"/>
</dbReference>
<dbReference type="KEGG" id="clec:106673879"/>
<organism evidence="29 30">
    <name type="scientific">Cimex lectularius</name>
    <name type="common">Bed bug</name>
    <name type="synonym">Acanthia lectularia</name>
    <dbReference type="NCBI Taxonomy" id="79782"/>
    <lineage>
        <taxon>Eukaryota</taxon>
        <taxon>Metazoa</taxon>
        <taxon>Ecdysozoa</taxon>
        <taxon>Arthropoda</taxon>
        <taxon>Hexapoda</taxon>
        <taxon>Insecta</taxon>
        <taxon>Pterygota</taxon>
        <taxon>Neoptera</taxon>
        <taxon>Paraneoptera</taxon>
        <taxon>Hemiptera</taxon>
        <taxon>Heteroptera</taxon>
        <taxon>Panheteroptera</taxon>
        <taxon>Cimicomorpha</taxon>
        <taxon>Cimicidae</taxon>
        <taxon>Cimex</taxon>
    </lineage>
</organism>
<dbReference type="EnsemblMetazoa" id="XM_014406252.2">
    <property type="protein sequence ID" value="XP_014261738.1"/>
    <property type="gene ID" value="LOC106673879"/>
</dbReference>
<dbReference type="SUPFAM" id="SSF103473">
    <property type="entry name" value="MFS general substrate transporter"/>
    <property type="match status" value="1"/>
</dbReference>
<dbReference type="Proteomes" id="UP000494040">
    <property type="component" value="Unassembled WGS sequence"/>
</dbReference>